<evidence type="ECO:0000313" key="1">
    <source>
        <dbReference type="EMBL" id="OQE31729.1"/>
    </source>
</evidence>
<dbReference type="OrthoDB" id="2958217at2759"/>
<dbReference type="EMBL" id="MLKD01000001">
    <property type="protein sequence ID" value="OQE31729.1"/>
    <property type="molecule type" value="Genomic_DNA"/>
</dbReference>
<keyword evidence="2" id="KW-1185">Reference proteome</keyword>
<organism evidence="1 2">
    <name type="scientific">Penicillium steckii</name>
    <dbReference type="NCBI Taxonomy" id="303698"/>
    <lineage>
        <taxon>Eukaryota</taxon>
        <taxon>Fungi</taxon>
        <taxon>Dikarya</taxon>
        <taxon>Ascomycota</taxon>
        <taxon>Pezizomycotina</taxon>
        <taxon>Eurotiomycetes</taxon>
        <taxon>Eurotiomycetidae</taxon>
        <taxon>Eurotiales</taxon>
        <taxon>Aspergillaceae</taxon>
        <taxon>Penicillium</taxon>
    </lineage>
</organism>
<name>A0A1V6U0V7_9EURO</name>
<sequence length="158" mass="18000">MGYTHYFEVKNPKTSEWQTAWSQLVQDVPKIVEAAGIDISGPSLDEDIVTPLLADTKKGIGLNGVGSDGAHETLLIEPKNWEDLNFCKTERKEYDEVVTCVLLRAFMLAPENFSVSSDGYWDEWNEGKDLYQRLWPQDEIRCPLPDEGEEDEVDMVEE</sequence>
<proteinExistence type="predicted"/>
<evidence type="ECO:0000313" key="2">
    <source>
        <dbReference type="Proteomes" id="UP000191285"/>
    </source>
</evidence>
<accession>A0A1V6U0V7</accession>
<comment type="caution">
    <text evidence="1">The sequence shown here is derived from an EMBL/GenBank/DDBJ whole genome shotgun (WGS) entry which is preliminary data.</text>
</comment>
<dbReference type="AlphaFoldDB" id="A0A1V6U0V7"/>
<reference evidence="2" key="1">
    <citation type="journal article" date="2017" name="Nat. Microbiol.">
        <title>Global analysis of biosynthetic gene clusters reveals vast potential of secondary metabolite production in Penicillium species.</title>
        <authorList>
            <person name="Nielsen J.C."/>
            <person name="Grijseels S."/>
            <person name="Prigent S."/>
            <person name="Ji B."/>
            <person name="Dainat J."/>
            <person name="Nielsen K.F."/>
            <person name="Frisvad J.C."/>
            <person name="Workman M."/>
            <person name="Nielsen J."/>
        </authorList>
    </citation>
    <scope>NUCLEOTIDE SEQUENCE [LARGE SCALE GENOMIC DNA]</scope>
    <source>
        <strain evidence="2">IBT 24891</strain>
    </source>
</reference>
<dbReference type="Proteomes" id="UP000191285">
    <property type="component" value="Unassembled WGS sequence"/>
</dbReference>
<gene>
    <name evidence="1" type="ORF">PENSTE_c001G01537</name>
</gene>
<protein>
    <submittedName>
        <fullName evidence="1">Uncharacterized protein</fullName>
    </submittedName>
</protein>
<dbReference type="STRING" id="303698.A0A1V6U0V7"/>